<feature type="region of interest" description="Disordered" evidence="1">
    <location>
        <begin position="34"/>
        <end position="80"/>
    </location>
</feature>
<reference evidence="2 3" key="1">
    <citation type="submission" date="2014-03" db="EMBL/GenBank/DDBJ databases">
        <title>Draft genome of the hookworm Oesophagostomum dentatum.</title>
        <authorList>
            <person name="Mitreva M."/>
        </authorList>
    </citation>
    <scope>NUCLEOTIDE SEQUENCE [LARGE SCALE GENOMIC DNA]</scope>
    <source>
        <strain evidence="2 3">OD-Hann</strain>
    </source>
</reference>
<evidence type="ECO:0000313" key="2">
    <source>
        <dbReference type="EMBL" id="KHJ96200.1"/>
    </source>
</evidence>
<dbReference type="Proteomes" id="UP000053660">
    <property type="component" value="Unassembled WGS sequence"/>
</dbReference>
<organism evidence="2 3">
    <name type="scientific">Oesophagostomum dentatum</name>
    <name type="common">Nodular worm</name>
    <dbReference type="NCBI Taxonomy" id="61180"/>
    <lineage>
        <taxon>Eukaryota</taxon>
        <taxon>Metazoa</taxon>
        <taxon>Ecdysozoa</taxon>
        <taxon>Nematoda</taxon>
        <taxon>Chromadorea</taxon>
        <taxon>Rhabditida</taxon>
        <taxon>Rhabditina</taxon>
        <taxon>Rhabditomorpha</taxon>
        <taxon>Strongyloidea</taxon>
        <taxon>Strongylidae</taxon>
        <taxon>Oesophagostomum</taxon>
    </lineage>
</organism>
<keyword evidence="3" id="KW-1185">Reference proteome</keyword>
<accession>A0A0B1TLD9</accession>
<dbReference type="AlphaFoldDB" id="A0A0B1TLD9"/>
<protein>
    <submittedName>
        <fullName evidence="2">Uncharacterized protein</fullName>
    </submittedName>
</protein>
<dbReference type="EMBL" id="KN549733">
    <property type="protein sequence ID" value="KHJ96200.1"/>
    <property type="molecule type" value="Genomic_DNA"/>
</dbReference>
<name>A0A0B1TLD9_OESDE</name>
<proteinExistence type="predicted"/>
<gene>
    <name evidence="2" type="ORF">OESDEN_03839</name>
</gene>
<feature type="compositionally biased region" description="Polar residues" evidence="1">
    <location>
        <begin position="40"/>
        <end position="49"/>
    </location>
</feature>
<evidence type="ECO:0000313" key="3">
    <source>
        <dbReference type="Proteomes" id="UP000053660"/>
    </source>
</evidence>
<sequence>MKRHCLLDISQEESKFHTASAILGEIQTTDVLYKQKRDSPATSHVTKAQASEPENDENSNEKIVNAEKPTIEQPTSIEEK</sequence>
<evidence type="ECO:0000256" key="1">
    <source>
        <dbReference type="SAM" id="MobiDB-lite"/>
    </source>
</evidence>